<dbReference type="OrthoDB" id="1154861at2"/>
<keyword evidence="3 10" id="KW-0328">Glycosyltransferase</keyword>
<comment type="subcellular location">
    <subcellularLocation>
        <location evidence="1">Cell membrane</location>
        <topology evidence="1">Multi-pass membrane protein</topology>
    </subcellularLocation>
</comment>
<evidence type="ECO:0000256" key="2">
    <source>
        <dbReference type="ARBA" id="ARBA00022475"/>
    </source>
</evidence>
<dbReference type="RefSeq" id="WP_091407545.1">
    <property type="nucleotide sequence ID" value="NZ_FOAB01000003.1"/>
</dbReference>
<dbReference type="EMBL" id="FOAB01000003">
    <property type="protein sequence ID" value="SEL10909.1"/>
    <property type="molecule type" value="Genomic_DNA"/>
</dbReference>
<evidence type="ECO:0000313" key="11">
    <source>
        <dbReference type="Proteomes" id="UP000198521"/>
    </source>
</evidence>
<dbReference type="PANTHER" id="PTHR33908">
    <property type="entry name" value="MANNOSYLTRANSFERASE YKCB-RELATED"/>
    <property type="match status" value="1"/>
</dbReference>
<reference evidence="10 11" key="1">
    <citation type="submission" date="2016-10" db="EMBL/GenBank/DDBJ databases">
        <authorList>
            <person name="de Groot N.N."/>
        </authorList>
    </citation>
    <scope>NUCLEOTIDE SEQUENCE [LARGE SCALE GENOMIC DNA]</scope>
    <source>
        <strain evidence="10 11">DSM 25232</strain>
    </source>
</reference>
<organism evidence="10 11">
    <name type="scientific">Aquimarina amphilecti</name>
    <dbReference type="NCBI Taxonomy" id="1038014"/>
    <lineage>
        <taxon>Bacteria</taxon>
        <taxon>Pseudomonadati</taxon>
        <taxon>Bacteroidota</taxon>
        <taxon>Flavobacteriia</taxon>
        <taxon>Flavobacteriales</taxon>
        <taxon>Flavobacteriaceae</taxon>
        <taxon>Aquimarina</taxon>
    </lineage>
</organism>
<dbReference type="GO" id="GO:0005886">
    <property type="term" value="C:plasma membrane"/>
    <property type="evidence" value="ECO:0007669"/>
    <property type="project" value="UniProtKB-SubCell"/>
</dbReference>
<keyword evidence="5 8" id="KW-0812">Transmembrane</keyword>
<evidence type="ECO:0000256" key="3">
    <source>
        <dbReference type="ARBA" id="ARBA00022676"/>
    </source>
</evidence>
<feature type="transmembrane region" description="Helical" evidence="8">
    <location>
        <begin position="419"/>
        <end position="437"/>
    </location>
</feature>
<keyword evidence="2" id="KW-1003">Cell membrane</keyword>
<sequence>MIWNKTYSSIAILFSIVVLLFHILLFSEYTMPLLILLGGLGTIFLFFVALYQYAKCWEFTKQFKKKLFLHSVVYRTLAVIAMYVLTMSFDADSLPFEIGAIDSVNYHISGELVEQALEKGISIQNELSGFWKGASDYGFSVIIGFLYYIFGAYPLVVKIFNILVGSLIAIRIYQITQYVFDEKRARLSGILVMLMPPLLWFSSMVLKETFLMFIIVNVGYLIIKLVHNARFKWLILALIVFQVAITLYFRTVMAPLLLICILLQIIFLKTRKKNYRILSICVSVLMVYGSYIVVEQLGMKESVDTIIAASQNQFDNELSYAAQSRGISYTKAIVAPLLIAGAIVTPFPSLLNFEEAQLGIYAHFFNEIIRNSLYFFVFVGLFRIVKHRNKGSVFISSFSIGYILILAISGISFQDRFQVLALPFLIIFMADGIFTNYLKKMMHWKLYLCFIFLAILMWNLFKLSNRGLL</sequence>
<feature type="transmembrane region" description="Helical" evidence="8">
    <location>
        <begin position="7"/>
        <end position="27"/>
    </location>
</feature>
<evidence type="ECO:0000256" key="8">
    <source>
        <dbReference type="SAM" id="Phobius"/>
    </source>
</evidence>
<dbReference type="STRING" id="1038014.SAMN04487910_1745"/>
<protein>
    <submittedName>
        <fullName evidence="10">Dolichyl-phosphate-mannose-protein mannosyltransferase</fullName>
    </submittedName>
</protein>
<dbReference type="PANTHER" id="PTHR33908:SF11">
    <property type="entry name" value="MEMBRANE PROTEIN"/>
    <property type="match status" value="1"/>
</dbReference>
<proteinExistence type="predicted"/>
<evidence type="ECO:0000256" key="7">
    <source>
        <dbReference type="ARBA" id="ARBA00023136"/>
    </source>
</evidence>
<dbReference type="AlphaFoldDB" id="A0A1H7MIL3"/>
<feature type="transmembrane region" description="Helical" evidence="8">
    <location>
        <begin position="33"/>
        <end position="51"/>
    </location>
</feature>
<keyword evidence="11" id="KW-1185">Reference proteome</keyword>
<feature type="transmembrane region" description="Helical" evidence="8">
    <location>
        <begin position="185"/>
        <end position="203"/>
    </location>
</feature>
<evidence type="ECO:0000256" key="4">
    <source>
        <dbReference type="ARBA" id="ARBA00022679"/>
    </source>
</evidence>
<accession>A0A1H7MIL3</accession>
<dbReference type="InterPro" id="IPR038731">
    <property type="entry name" value="RgtA/B/C-like"/>
</dbReference>
<feature type="transmembrane region" description="Helical" evidence="8">
    <location>
        <begin position="209"/>
        <end position="226"/>
    </location>
</feature>
<feature type="transmembrane region" description="Helical" evidence="8">
    <location>
        <begin position="72"/>
        <end position="89"/>
    </location>
</feature>
<feature type="transmembrane region" description="Helical" evidence="8">
    <location>
        <begin position="444"/>
        <end position="461"/>
    </location>
</feature>
<name>A0A1H7MIL3_AQUAM</name>
<dbReference type="GO" id="GO:0009103">
    <property type="term" value="P:lipopolysaccharide biosynthetic process"/>
    <property type="evidence" value="ECO:0007669"/>
    <property type="project" value="UniProtKB-ARBA"/>
</dbReference>
<keyword evidence="6 8" id="KW-1133">Transmembrane helix</keyword>
<evidence type="ECO:0000256" key="5">
    <source>
        <dbReference type="ARBA" id="ARBA00022692"/>
    </source>
</evidence>
<keyword evidence="7 8" id="KW-0472">Membrane</keyword>
<feature type="transmembrane region" description="Helical" evidence="8">
    <location>
        <begin position="392"/>
        <end position="413"/>
    </location>
</feature>
<evidence type="ECO:0000313" key="10">
    <source>
        <dbReference type="EMBL" id="SEL10909.1"/>
    </source>
</evidence>
<feature type="transmembrane region" description="Helical" evidence="8">
    <location>
        <begin position="277"/>
        <end position="294"/>
    </location>
</feature>
<feature type="transmembrane region" description="Helical" evidence="8">
    <location>
        <begin position="329"/>
        <end position="348"/>
    </location>
</feature>
<dbReference type="GO" id="GO:0016763">
    <property type="term" value="F:pentosyltransferase activity"/>
    <property type="evidence" value="ECO:0007669"/>
    <property type="project" value="TreeGrafter"/>
</dbReference>
<feature type="transmembrane region" description="Helical" evidence="8">
    <location>
        <begin position="368"/>
        <end position="385"/>
    </location>
</feature>
<evidence type="ECO:0000259" key="9">
    <source>
        <dbReference type="Pfam" id="PF13231"/>
    </source>
</evidence>
<dbReference type="Pfam" id="PF13231">
    <property type="entry name" value="PMT_2"/>
    <property type="match status" value="1"/>
</dbReference>
<feature type="transmembrane region" description="Helical" evidence="8">
    <location>
        <begin position="233"/>
        <end position="265"/>
    </location>
</feature>
<feature type="transmembrane region" description="Helical" evidence="8">
    <location>
        <begin position="145"/>
        <end position="173"/>
    </location>
</feature>
<feature type="domain" description="Glycosyltransferase RgtA/B/C/D-like" evidence="9">
    <location>
        <begin position="141"/>
        <end position="284"/>
    </location>
</feature>
<dbReference type="InterPro" id="IPR050297">
    <property type="entry name" value="LipidA_mod_glycosyltrf_83"/>
</dbReference>
<gene>
    <name evidence="10" type="ORF">SAMN04487910_1745</name>
</gene>
<dbReference type="Proteomes" id="UP000198521">
    <property type="component" value="Unassembled WGS sequence"/>
</dbReference>
<evidence type="ECO:0000256" key="6">
    <source>
        <dbReference type="ARBA" id="ARBA00022989"/>
    </source>
</evidence>
<keyword evidence="4 10" id="KW-0808">Transferase</keyword>
<evidence type="ECO:0000256" key="1">
    <source>
        <dbReference type="ARBA" id="ARBA00004651"/>
    </source>
</evidence>